<reference evidence="1 2" key="1">
    <citation type="submission" date="2024-03" db="EMBL/GenBank/DDBJ databases">
        <title>Human intestinal bacterial collection.</title>
        <authorList>
            <person name="Pauvert C."/>
            <person name="Hitch T.C.A."/>
            <person name="Clavel T."/>
        </authorList>
    </citation>
    <scope>NUCLEOTIDE SEQUENCE [LARGE SCALE GENOMIC DNA]</scope>
    <source>
        <strain evidence="1 2">CLA-AP-H34</strain>
    </source>
</reference>
<dbReference type="EMBL" id="JBBMFT010000001">
    <property type="protein sequence ID" value="MEQ2455275.1"/>
    <property type="molecule type" value="Genomic_DNA"/>
</dbReference>
<sequence length="114" mass="12631">MLSVAEIPLGPVRFTGIIGVVWLGGKEYRLATYLGARVSERTDGRITVQQGGLSLSAVRLERNGQPLHAPQYGAMTRIIREAPACRAYYRFTCNGAPLLSFESEQASFEYEYSQ</sequence>
<gene>
    <name evidence="1" type="ORF">WMO45_01975</name>
</gene>
<accession>A0ABV1EMN5</accession>
<dbReference type="Proteomes" id="UP001440599">
    <property type="component" value="Unassembled WGS sequence"/>
</dbReference>
<evidence type="ECO:0000313" key="1">
    <source>
        <dbReference type="EMBL" id="MEQ2455275.1"/>
    </source>
</evidence>
<comment type="caution">
    <text evidence="1">The sequence shown here is derived from an EMBL/GenBank/DDBJ whole genome shotgun (WGS) entry which is preliminary data.</text>
</comment>
<evidence type="ECO:0000313" key="2">
    <source>
        <dbReference type="Proteomes" id="UP001440599"/>
    </source>
</evidence>
<protein>
    <submittedName>
        <fullName evidence="1">Uncharacterized protein</fullName>
    </submittedName>
</protein>
<proteinExistence type="predicted"/>
<organism evidence="1 2">
    <name type="scientific">Flavonifractor hominis</name>
    <dbReference type="NCBI Taxonomy" id="3133178"/>
    <lineage>
        <taxon>Bacteria</taxon>
        <taxon>Bacillati</taxon>
        <taxon>Bacillota</taxon>
        <taxon>Clostridia</taxon>
        <taxon>Eubacteriales</taxon>
        <taxon>Oscillospiraceae</taxon>
        <taxon>Flavonifractor</taxon>
    </lineage>
</organism>
<name>A0ABV1EMN5_9FIRM</name>
<keyword evidence="2" id="KW-1185">Reference proteome</keyword>
<dbReference type="RefSeq" id="WP_349138973.1">
    <property type="nucleotide sequence ID" value="NZ_JBBMFT010000001.1"/>
</dbReference>